<protein>
    <recommendedName>
        <fullName evidence="5">Glutathione peroxidase</fullName>
    </recommendedName>
</protein>
<accession>A0A840V9K1</accession>
<dbReference type="PANTHER" id="PTHR11592:SF78">
    <property type="entry name" value="GLUTATHIONE PEROXIDASE"/>
    <property type="match status" value="1"/>
</dbReference>
<evidence type="ECO:0000313" key="7">
    <source>
        <dbReference type="EMBL" id="MBB5372416.1"/>
    </source>
</evidence>
<name>A0A840V9K1_9PROT</name>
<feature type="domain" description="Thioredoxin" evidence="6">
    <location>
        <begin position="1"/>
        <end position="158"/>
    </location>
</feature>
<dbReference type="PROSITE" id="PS51352">
    <property type="entry name" value="THIOREDOXIN_2"/>
    <property type="match status" value="1"/>
</dbReference>
<dbReference type="PROSITE" id="PS51355">
    <property type="entry name" value="GLUTATHIONE_PEROXID_3"/>
    <property type="match status" value="1"/>
</dbReference>
<dbReference type="SUPFAM" id="SSF52833">
    <property type="entry name" value="Thioredoxin-like"/>
    <property type="match status" value="1"/>
</dbReference>
<dbReference type="InterPro" id="IPR029759">
    <property type="entry name" value="GPX_AS"/>
</dbReference>
<evidence type="ECO:0000256" key="1">
    <source>
        <dbReference type="ARBA" id="ARBA00006926"/>
    </source>
</evidence>
<gene>
    <name evidence="7" type="ORF">HNP71_000654</name>
</gene>
<dbReference type="PROSITE" id="PS00460">
    <property type="entry name" value="GLUTATHIONE_PEROXID_1"/>
    <property type="match status" value="1"/>
</dbReference>
<comment type="caution">
    <text evidence="7">The sequence shown here is derived from an EMBL/GenBank/DDBJ whole genome shotgun (WGS) entry which is preliminary data.</text>
</comment>
<dbReference type="GO" id="GO:0034599">
    <property type="term" value="P:cellular response to oxidative stress"/>
    <property type="evidence" value="ECO:0007669"/>
    <property type="project" value="TreeGrafter"/>
</dbReference>
<dbReference type="AlphaFoldDB" id="A0A840V9K1"/>
<dbReference type="InterPro" id="IPR000889">
    <property type="entry name" value="Glutathione_peroxidase"/>
</dbReference>
<dbReference type="Pfam" id="PF00255">
    <property type="entry name" value="GSHPx"/>
    <property type="match status" value="1"/>
</dbReference>
<dbReference type="Gene3D" id="3.40.30.10">
    <property type="entry name" value="Glutaredoxin"/>
    <property type="match status" value="1"/>
</dbReference>
<sequence length="158" mass="17613">MTSAYDFSFTTLQGQPYPLRALEGRPLLVVNTASKCGFTPQYKGLEAVWREFAPKGLVVIGIPCNDFGGQEPGNAAEIEQFCEVNYGVSFPMMSKVHVKGAEAHPFFTWASGQGGFFSRPRWNFYKYLINKQGQLEDWFSSKTAPDSAKLKAAIQRTL</sequence>
<evidence type="ECO:0000256" key="5">
    <source>
        <dbReference type="RuleBase" id="RU000499"/>
    </source>
</evidence>
<evidence type="ECO:0000259" key="6">
    <source>
        <dbReference type="PROSITE" id="PS51352"/>
    </source>
</evidence>
<dbReference type="InterPro" id="IPR036249">
    <property type="entry name" value="Thioredoxin-like_sf"/>
</dbReference>
<reference evidence="7 8" key="1">
    <citation type="submission" date="2020-08" db="EMBL/GenBank/DDBJ databases">
        <title>Genomic Encyclopedia of Type Strains, Phase IV (KMG-IV): sequencing the most valuable type-strain genomes for metagenomic binning, comparative biology and taxonomic classification.</title>
        <authorList>
            <person name="Goeker M."/>
        </authorList>
    </citation>
    <scope>NUCLEOTIDE SEQUENCE [LARGE SCALE GENOMIC DNA]</scope>
    <source>
        <strain evidence="7 8">DSM 27026</strain>
    </source>
</reference>
<evidence type="ECO:0000313" key="8">
    <source>
        <dbReference type="Proteomes" id="UP000553706"/>
    </source>
</evidence>
<dbReference type="GO" id="GO:0004601">
    <property type="term" value="F:peroxidase activity"/>
    <property type="evidence" value="ECO:0007669"/>
    <property type="project" value="UniProtKB-KW"/>
</dbReference>
<dbReference type="PRINTS" id="PR01011">
    <property type="entry name" value="GLUTPROXDASE"/>
</dbReference>
<dbReference type="PANTHER" id="PTHR11592">
    <property type="entry name" value="GLUTATHIONE PEROXIDASE"/>
    <property type="match status" value="1"/>
</dbReference>
<evidence type="ECO:0000256" key="3">
    <source>
        <dbReference type="ARBA" id="ARBA00023002"/>
    </source>
</evidence>
<feature type="active site" evidence="4">
    <location>
        <position position="36"/>
    </location>
</feature>
<dbReference type="Proteomes" id="UP000553706">
    <property type="component" value="Unassembled WGS sequence"/>
</dbReference>
<dbReference type="CDD" id="cd00340">
    <property type="entry name" value="GSH_Peroxidase"/>
    <property type="match status" value="1"/>
</dbReference>
<dbReference type="EMBL" id="JACHFJ010000002">
    <property type="protein sequence ID" value="MBB5372416.1"/>
    <property type="molecule type" value="Genomic_DNA"/>
</dbReference>
<evidence type="ECO:0000256" key="4">
    <source>
        <dbReference type="PIRSR" id="PIRSR000303-1"/>
    </source>
</evidence>
<dbReference type="RefSeq" id="WP_183265443.1">
    <property type="nucleotide sequence ID" value="NZ_JACHFJ010000002.1"/>
</dbReference>
<comment type="similarity">
    <text evidence="1 5">Belongs to the glutathione peroxidase family.</text>
</comment>
<organism evidence="7 8">
    <name type="scientific">Acidocella aromatica</name>
    <dbReference type="NCBI Taxonomy" id="1303579"/>
    <lineage>
        <taxon>Bacteria</taxon>
        <taxon>Pseudomonadati</taxon>
        <taxon>Pseudomonadota</taxon>
        <taxon>Alphaproteobacteria</taxon>
        <taxon>Acetobacterales</taxon>
        <taxon>Acidocellaceae</taxon>
        <taxon>Acidocella</taxon>
    </lineage>
</organism>
<dbReference type="PIRSF" id="PIRSF000303">
    <property type="entry name" value="Glutathion_perox"/>
    <property type="match status" value="1"/>
</dbReference>
<keyword evidence="3 5" id="KW-0560">Oxidoreductase</keyword>
<keyword evidence="2 5" id="KW-0575">Peroxidase</keyword>
<keyword evidence="8" id="KW-1185">Reference proteome</keyword>
<evidence type="ECO:0000256" key="2">
    <source>
        <dbReference type="ARBA" id="ARBA00022559"/>
    </source>
</evidence>
<proteinExistence type="inferred from homology"/>
<dbReference type="InterPro" id="IPR013766">
    <property type="entry name" value="Thioredoxin_domain"/>
</dbReference>